<reference evidence="2 3" key="2">
    <citation type="journal article" date="2014" name="Genome Announc.">
        <title>Complete Genome Sequence of Methanoregula formicica SMSPT, a Mesophilic Hydrogenotrophic Methanogen Isolated from a Methanogenic Upflow Anaerobic Sludge Blanket Reactor.</title>
        <authorList>
            <person name="Yamamoto K."/>
            <person name="Tamaki H."/>
            <person name="Cadillo-Quiroz H."/>
            <person name="Imachi H."/>
            <person name="Kyrpides N."/>
            <person name="Woyke T."/>
            <person name="Goodwin L."/>
            <person name="Zinder S.H."/>
            <person name="Kamagata Y."/>
            <person name="Liu W.T."/>
        </authorList>
    </citation>
    <scope>NUCLEOTIDE SEQUENCE [LARGE SCALE GENOMIC DNA]</scope>
    <source>
        <strain evidence="3">DSM 22288 / NBRC 105244 / SMSP</strain>
    </source>
</reference>
<sequence length="384" mass="43292" precursor="true">MKNSLRSIVLLLVLLSFLTVPVLATDTNLAVPYYQQETDYYCGSAVAQMWIDFHNSFVSQNTLYTYIQNHNIESGWSTDPQGLEDVVGNYVTNLITDDHKWSSADAAIMGQAVDIVNRGIPSASLIHEGYHWNAVKGVSYTLYGGQIYQINGVWVQDPWYTMSANIYYAVNSWKNEFTQVDFPSSTWDNYWVTVQGYWGSRGGAPDYDKEIENIRLMDESEVSTPITAEIDIAGFAREQMNKQNLFQEELKGSSPGNTVLVHSLNKNYPDYYLIPFEKDGVPVVVSKVDLKGDTAVFSAGAALEKGASSIKPDLDEARKALEYAGYGDLENARLVWKPCEQTMSEFMPVWEFSNNANEIKYVGYNPFEQKVMVYDNLTPSKMRG</sequence>
<reference evidence="3" key="1">
    <citation type="submission" date="2011-12" db="EMBL/GenBank/DDBJ databases">
        <title>Complete sequence of Methanoregula formicicum SMSP.</title>
        <authorList>
            <person name="Lucas S."/>
            <person name="Han J."/>
            <person name="Lapidus A."/>
            <person name="Cheng J.-F."/>
            <person name="Goodwin L."/>
            <person name="Pitluck S."/>
            <person name="Peters L."/>
            <person name="Ovchinnikova G."/>
            <person name="Teshima H."/>
            <person name="Detter J.C."/>
            <person name="Han C."/>
            <person name="Tapia R."/>
            <person name="Land M."/>
            <person name="Hauser L."/>
            <person name="Kyrpides N."/>
            <person name="Ivanova N."/>
            <person name="Pagani I."/>
            <person name="Imachi H."/>
            <person name="Tamaki H."/>
            <person name="Sekiguchi Y."/>
            <person name="Kamagata Y."/>
            <person name="Cadillo-Quiroz H."/>
            <person name="Zinder S."/>
            <person name="Liu W.-T."/>
            <person name="Woyke T."/>
        </authorList>
    </citation>
    <scope>NUCLEOTIDE SEQUENCE [LARGE SCALE GENOMIC DNA]</scope>
    <source>
        <strain evidence="3">DSM 22288 / NBRC 105244 / SMSP</strain>
    </source>
</reference>
<dbReference type="Pfam" id="PF13529">
    <property type="entry name" value="Peptidase_C39_2"/>
    <property type="match status" value="1"/>
</dbReference>
<dbReference type="InParanoid" id="L0HIQ9"/>
<dbReference type="eggNOG" id="arCOG03312">
    <property type="taxonomic scope" value="Archaea"/>
</dbReference>
<organism evidence="2 3">
    <name type="scientific">Methanoregula formicica (strain DSM 22288 / NBRC 105244 / SMSP)</name>
    <dbReference type="NCBI Taxonomy" id="593750"/>
    <lineage>
        <taxon>Archaea</taxon>
        <taxon>Methanobacteriati</taxon>
        <taxon>Methanobacteriota</taxon>
        <taxon>Stenosarchaea group</taxon>
        <taxon>Methanomicrobia</taxon>
        <taxon>Methanomicrobiales</taxon>
        <taxon>Methanoregulaceae</taxon>
        <taxon>Methanoregula</taxon>
    </lineage>
</organism>
<evidence type="ECO:0000313" key="3">
    <source>
        <dbReference type="Proteomes" id="UP000010824"/>
    </source>
</evidence>
<protein>
    <recommendedName>
        <fullName evidence="1">Peptidase C39-like domain-containing protein</fullName>
    </recommendedName>
</protein>
<gene>
    <name evidence="2" type="ordered locus">Metfor_2167</name>
</gene>
<dbReference type="Proteomes" id="UP000010824">
    <property type="component" value="Chromosome"/>
</dbReference>
<evidence type="ECO:0000313" key="2">
    <source>
        <dbReference type="EMBL" id="AGB03173.1"/>
    </source>
</evidence>
<dbReference type="AlphaFoldDB" id="L0HIQ9"/>
<dbReference type="KEGG" id="mfo:Metfor_2167"/>
<dbReference type="EMBL" id="CP003167">
    <property type="protein sequence ID" value="AGB03173.1"/>
    <property type="molecule type" value="Genomic_DNA"/>
</dbReference>
<proteinExistence type="predicted"/>
<dbReference type="InterPro" id="IPR039564">
    <property type="entry name" value="Peptidase_C39-like"/>
</dbReference>
<name>L0HIQ9_METFS</name>
<accession>L0HIQ9</accession>
<feature type="domain" description="Peptidase C39-like" evidence="1">
    <location>
        <begin position="29"/>
        <end position="159"/>
    </location>
</feature>
<evidence type="ECO:0000259" key="1">
    <source>
        <dbReference type="Pfam" id="PF13529"/>
    </source>
</evidence>
<dbReference type="HOGENOM" id="CLU_718888_0_0_2"/>
<keyword evidence="3" id="KW-1185">Reference proteome</keyword>